<sequence>MTAFGRDIRSVCRKKPEIRRVLRLNQRILLSDAGKCLKTVGLGEISLSGGISFSGMKVIQKTEASSITNSGIATRYFLNISSILEAPGGRILHIKKAGCRQATHE</sequence>
<dbReference type="Proteomes" id="UP001300871">
    <property type="component" value="Unassembled WGS sequence"/>
</dbReference>
<dbReference type="GeneID" id="57968247"/>
<dbReference type="EMBL" id="JAQLGM010000096">
    <property type="protein sequence ID" value="MDB2002832.1"/>
    <property type="molecule type" value="Genomic_DNA"/>
</dbReference>
<proteinExistence type="predicted"/>
<evidence type="ECO:0000313" key="1">
    <source>
        <dbReference type="EMBL" id="MDB2002832.1"/>
    </source>
</evidence>
<organism evidence="1 2">
    <name type="scientific">Clostridium symbiosum</name>
    <name type="common">Bacteroides symbiosus</name>
    <dbReference type="NCBI Taxonomy" id="1512"/>
    <lineage>
        <taxon>Bacteria</taxon>
        <taxon>Bacillati</taxon>
        <taxon>Bacillota</taxon>
        <taxon>Clostridia</taxon>
        <taxon>Lachnospirales</taxon>
        <taxon>Lachnospiraceae</taxon>
        <taxon>Otoolea</taxon>
    </lineage>
</organism>
<protein>
    <submittedName>
        <fullName evidence="1">Uncharacterized protein</fullName>
    </submittedName>
</protein>
<name>A0AAW6B3F9_CLOSY</name>
<dbReference type="RefSeq" id="WP_118008379.1">
    <property type="nucleotide sequence ID" value="NZ_JAAISL010000154.1"/>
</dbReference>
<comment type="caution">
    <text evidence="1">The sequence shown here is derived from an EMBL/GenBank/DDBJ whole genome shotgun (WGS) entry which is preliminary data.</text>
</comment>
<evidence type="ECO:0000313" key="2">
    <source>
        <dbReference type="Proteomes" id="UP001300871"/>
    </source>
</evidence>
<dbReference type="AlphaFoldDB" id="A0AAW6B3F9"/>
<reference evidence="1" key="1">
    <citation type="submission" date="2023-01" db="EMBL/GenBank/DDBJ databases">
        <title>Human gut microbiome strain richness.</title>
        <authorList>
            <person name="Chen-Liaw A."/>
        </authorList>
    </citation>
    <scope>NUCLEOTIDE SEQUENCE</scope>
    <source>
        <strain evidence="1">B1_m1001713B170214d0_201011</strain>
    </source>
</reference>
<gene>
    <name evidence="1" type="ORF">PM006_21740</name>
</gene>
<accession>A0AAW6B3F9</accession>